<protein>
    <submittedName>
        <fullName evidence="6">GntR family transcriptional regulator</fullName>
    </submittedName>
</protein>
<accession>A0A0B2XKH6</accession>
<keyword evidence="2" id="KW-0238">DNA-binding</keyword>
<feature type="domain" description="HTH gntR-type" evidence="4">
    <location>
        <begin position="9"/>
        <end position="77"/>
    </location>
</feature>
<dbReference type="EMBL" id="CP031003">
    <property type="protein sequence ID" value="AXN35846.1"/>
    <property type="molecule type" value="Genomic_DNA"/>
</dbReference>
<evidence type="ECO:0000313" key="8">
    <source>
        <dbReference type="Proteomes" id="UP000199749"/>
    </source>
</evidence>
<dbReference type="EMBL" id="CP022474">
    <property type="protein sequence ID" value="ASN60138.1"/>
    <property type="molecule type" value="Genomic_DNA"/>
</dbReference>
<dbReference type="InterPro" id="IPR000524">
    <property type="entry name" value="Tscrpt_reg_HTH_GntR"/>
</dbReference>
<sequence>MLFEFNNDAPLYRQIAEQIEEGIFTGVFPPGSQVPSTTEISRQFNINPATVLKGMNQLVTSGLIEKKRGLGMFVTSSAPAQITEKRQSEFFEHYVAQFITEAQQLNLTKDDLIALIERGYDHA</sequence>
<dbReference type="KEGG" id="lcv:FBA2_04990"/>
<dbReference type="Proteomes" id="UP000199749">
    <property type="component" value="Chromosome"/>
</dbReference>
<dbReference type="Gene3D" id="1.10.10.10">
    <property type="entry name" value="Winged helix-like DNA-binding domain superfamily/Winged helix DNA-binding domain"/>
    <property type="match status" value="1"/>
</dbReference>
<evidence type="ECO:0000313" key="7">
    <source>
        <dbReference type="EMBL" id="BCX29734.1"/>
    </source>
</evidence>
<keyword evidence="10" id="KW-1185">Reference proteome</keyword>
<evidence type="ECO:0000313" key="9">
    <source>
        <dbReference type="Proteomes" id="UP000257607"/>
    </source>
</evidence>
<dbReference type="Proteomes" id="UP000825100">
    <property type="component" value="Chromosome"/>
</dbReference>
<dbReference type="PANTHER" id="PTHR38445">
    <property type="entry name" value="HTH-TYPE TRANSCRIPTIONAL REPRESSOR YTRA"/>
    <property type="match status" value="1"/>
</dbReference>
<dbReference type="EMBL" id="AP024685">
    <property type="protein sequence ID" value="BCX29734.1"/>
    <property type="molecule type" value="Genomic_DNA"/>
</dbReference>
<keyword evidence="1" id="KW-0805">Transcription regulation</keyword>
<dbReference type="SMART" id="SM00345">
    <property type="entry name" value="HTH_GNTR"/>
    <property type="match status" value="1"/>
</dbReference>
<dbReference type="Pfam" id="PF00392">
    <property type="entry name" value="GntR"/>
    <property type="match status" value="1"/>
</dbReference>
<name>A0A0B2XKH6_LATCU</name>
<dbReference type="Proteomes" id="UP000257607">
    <property type="component" value="Chromosome"/>
</dbReference>
<dbReference type="GO" id="GO:0003700">
    <property type="term" value="F:DNA-binding transcription factor activity"/>
    <property type="evidence" value="ECO:0007669"/>
    <property type="project" value="InterPro"/>
</dbReference>
<reference evidence="7 10" key="3">
    <citation type="submission" date="2021-05" db="EMBL/GenBank/DDBJ databases">
        <title>Complete Genome Sequence of Latilactobacillus sp. Strain WDN19, a High D-Aspartate-producing Lactic Acid Bacterium Isolated from a Japanese Pickle.</title>
        <authorList>
            <person name="Kajitani K."/>
            <person name="Takahashi S."/>
        </authorList>
    </citation>
    <scope>NUCLEOTIDE SEQUENCE [LARGE SCALE GENOMIC DNA]</scope>
    <source>
        <strain evidence="7 10">WDN19</strain>
    </source>
</reference>
<dbReference type="SUPFAM" id="SSF46785">
    <property type="entry name" value="Winged helix' DNA-binding domain"/>
    <property type="match status" value="1"/>
</dbReference>
<dbReference type="AlphaFoldDB" id="A0A0B2XKH6"/>
<organism evidence="6 9">
    <name type="scientific">Latilactobacillus curvatus</name>
    <name type="common">Lactobacillus curvatus</name>
    <dbReference type="NCBI Taxonomy" id="28038"/>
    <lineage>
        <taxon>Bacteria</taxon>
        <taxon>Bacillati</taxon>
        <taxon>Bacillota</taxon>
        <taxon>Bacilli</taxon>
        <taxon>Lactobacillales</taxon>
        <taxon>Lactobacillaceae</taxon>
        <taxon>Latilactobacillus</taxon>
    </lineage>
</organism>
<gene>
    <name evidence="5" type="ORF">CG419_05600</name>
    <name evidence="6" type="ORF">DT351_05520</name>
    <name evidence="7" type="ORF">LTWDN19_03010</name>
</gene>
<evidence type="ECO:0000256" key="2">
    <source>
        <dbReference type="ARBA" id="ARBA00023125"/>
    </source>
</evidence>
<evidence type="ECO:0000313" key="10">
    <source>
        <dbReference type="Proteomes" id="UP000825100"/>
    </source>
</evidence>
<evidence type="ECO:0000313" key="5">
    <source>
        <dbReference type="EMBL" id="ASN60138.1"/>
    </source>
</evidence>
<evidence type="ECO:0000313" key="6">
    <source>
        <dbReference type="EMBL" id="AXN35846.1"/>
    </source>
</evidence>
<evidence type="ECO:0000256" key="1">
    <source>
        <dbReference type="ARBA" id="ARBA00023015"/>
    </source>
</evidence>
<dbReference type="PROSITE" id="PS50949">
    <property type="entry name" value="HTH_GNTR"/>
    <property type="match status" value="1"/>
</dbReference>
<proteinExistence type="predicted"/>
<dbReference type="PANTHER" id="PTHR38445:SF10">
    <property type="entry name" value="GNTR-FAMILY TRANSCRIPTIONAL REGULATOR"/>
    <property type="match status" value="1"/>
</dbReference>
<dbReference type="STRING" id="28038.BCY75_07515"/>
<dbReference type="InterPro" id="IPR036388">
    <property type="entry name" value="WH-like_DNA-bd_sf"/>
</dbReference>
<evidence type="ECO:0000259" key="4">
    <source>
        <dbReference type="PROSITE" id="PS50949"/>
    </source>
</evidence>
<evidence type="ECO:0000256" key="3">
    <source>
        <dbReference type="ARBA" id="ARBA00023163"/>
    </source>
</evidence>
<dbReference type="RefSeq" id="WP_004270839.1">
    <property type="nucleotide sequence ID" value="NZ_AP024685.1"/>
</dbReference>
<reference evidence="6 9" key="2">
    <citation type="submission" date="2018-07" db="EMBL/GenBank/DDBJ databases">
        <title>Lactobacillus curvatus genome sequence.</title>
        <authorList>
            <person name="Prechtl R."/>
        </authorList>
    </citation>
    <scope>NUCLEOTIDE SEQUENCE [LARGE SCALE GENOMIC DNA]</scope>
    <source>
        <strain evidence="6 9">TMW 1.1928</strain>
    </source>
</reference>
<dbReference type="InterPro" id="IPR036390">
    <property type="entry name" value="WH_DNA-bd_sf"/>
</dbReference>
<reference evidence="5 8" key="1">
    <citation type="submission" date="2017-07" db="EMBL/GenBank/DDBJ databases">
        <title>Lactobacillus curvatus MRS6 whole genome.</title>
        <authorList>
            <person name="Jans C."/>
            <person name="Lagler S."/>
            <person name="Lacroix C."/>
            <person name="Meile L."/>
            <person name="Stevens M.J.A."/>
        </authorList>
    </citation>
    <scope>NUCLEOTIDE SEQUENCE [LARGE SCALE GENOMIC DNA]</scope>
    <source>
        <strain evidence="5 8">MRS6</strain>
    </source>
</reference>
<dbReference type="OrthoDB" id="162505at2"/>
<dbReference type="CDD" id="cd07377">
    <property type="entry name" value="WHTH_GntR"/>
    <property type="match status" value="1"/>
</dbReference>
<keyword evidence="3" id="KW-0804">Transcription</keyword>
<dbReference type="GO" id="GO:0003677">
    <property type="term" value="F:DNA binding"/>
    <property type="evidence" value="ECO:0007669"/>
    <property type="project" value="UniProtKB-KW"/>
</dbReference>